<proteinExistence type="predicted"/>
<keyword evidence="1" id="KW-1133">Transmembrane helix</keyword>
<comment type="caution">
    <text evidence="2">The sequence shown here is derived from an EMBL/GenBank/DDBJ whole genome shotgun (WGS) entry which is preliminary data.</text>
</comment>
<keyword evidence="3" id="KW-1185">Reference proteome</keyword>
<feature type="transmembrane region" description="Helical" evidence="1">
    <location>
        <begin position="12"/>
        <end position="34"/>
    </location>
</feature>
<keyword evidence="1" id="KW-0472">Membrane</keyword>
<dbReference type="AlphaFoldDB" id="A0A2N3HTP7"/>
<dbReference type="Proteomes" id="UP000233535">
    <property type="component" value="Unassembled WGS sequence"/>
</dbReference>
<organism evidence="2 3">
    <name type="scientific">Labilibaculum filiforme</name>
    <dbReference type="NCBI Taxonomy" id="1940526"/>
    <lineage>
        <taxon>Bacteria</taxon>
        <taxon>Pseudomonadati</taxon>
        <taxon>Bacteroidota</taxon>
        <taxon>Bacteroidia</taxon>
        <taxon>Marinilabiliales</taxon>
        <taxon>Marinifilaceae</taxon>
        <taxon>Labilibaculum</taxon>
    </lineage>
</organism>
<dbReference type="EMBL" id="MVDD01000014">
    <property type="protein sequence ID" value="PKQ61444.1"/>
    <property type="molecule type" value="Genomic_DNA"/>
</dbReference>
<sequence>MIFIAFQHPIKNLNFSCQAPIFTVIFSLLIFNYFCCKKLTDRFPTDCCFFLEIYRSDFLNFVPNFLSSIDF</sequence>
<accession>A0A2N3HTP7</accession>
<reference evidence="2 3" key="1">
    <citation type="journal article" date="2017" name="Front. Microbiol.">
        <title>Labilibaculum manganireducens gen. nov., sp. nov. and Labilibaculum filiforme sp. nov., Novel Bacteroidetes Isolated from Subsurface Sediments of the Baltic Sea.</title>
        <authorList>
            <person name="Vandieken V."/>
            <person name="Marshall I.P."/>
            <person name="Niemann H."/>
            <person name="Engelen B."/>
            <person name="Cypionka H."/>
        </authorList>
    </citation>
    <scope>NUCLEOTIDE SEQUENCE [LARGE SCALE GENOMIC DNA]</scope>
    <source>
        <strain evidence="2 3">59.16B</strain>
    </source>
</reference>
<evidence type="ECO:0000313" key="3">
    <source>
        <dbReference type="Proteomes" id="UP000233535"/>
    </source>
</evidence>
<protein>
    <submittedName>
        <fullName evidence="2">Uncharacterized protein</fullName>
    </submittedName>
</protein>
<evidence type="ECO:0000256" key="1">
    <source>
        <dbReference type="SAM" id="Phobius"/>
    </source>
</evidence>
<evidence type="ECO:0000313" key="2">
    <source>
        <dbReference type="EMBL" id="PKQ61444.1"/>
    </source>
</evidence>
<name>A0A2N3HTP7_9BACT</name>
<keyword evidence="1" id="KW-0812">Transmembrane</keyword>
<gene>
    <name evidence="2" type="ORF">BZG02_15945</name>
</gene>